<organism evidence="3 4">
    <name type="scientific">Sediminicoccus rosea</name>
    <dbReference type="NCBI Taxonomy" id="1225128"/>
    <lineage>
        <taxon>Bacteria</taxon>
        <taxon>Pseudomonadati</taxon>
        <taxon>Pseudomonadota</taxon>
        <taxon>Alphaproteobacteria</taxon>
        <taxon>Acetobacterales</taxon>
        <taxon>Roseomonadaceae</taxon>
        <taxon>Sediminicoccus</taxon>
    </lineage>
</organism>
<dbReference type="EMBL" id="CP137852">
    <property type="protein sequence ID" value="WPB86489.1"/>
    <property type="molecule type" value="Genomic_DNA"/>
</dbReference>
<feature type="region of interest" description="Disordered" evidence="1">
    <location>
        <begin position="16"/>
        <end position="51"/>
    </location>
</feature>
<evidence type="ECO:0000256" key="2">
    <source>
        <dbReference type="SAM" id="SignalP"/>
    </source>
</evidence>
<dbReference type="SUPFAM" id="SSF50346">
    <property type="entry name" value="PRC-barrel domain"/>
    <property type="match status" value="1"/>
</dbReference>
<dbReference type="InterPro" id="IPR011033">
    <property type="entry name" value="PRC_barrel-like_sf"/>
</dbReference>
<evidence type="ECO:0000313" key="4">
    <source>
        <dbReference type="Proteomes" id="UP001305521"/>
    </source>
</evidence>
<keyword evidence="2" id="KW-0732">Signal</keyword>
<accession>A0ABZ0PL73</accession>
<name>A0ABZ0PL73_9PROT</name>
<evidence type="ECO:0000313" key="3">
    <source>
        <dbReference type="EMBL" id="WPB86489.1"/>
    </source>
</evidence>
<reference evidence="3 4" key="1">
    <citation type="submission" date="2023-11" db="EMBL/GenBank/DDBJ databases">
        <title>Arctic aerobic anoxygenic photoheterotroph Sediminicoccus rosea KRV36 adapts its photosynthesis to long days of polar summer.</title>
        <authorList>
            <person name="Tomasch J."/>
            <person name="Kopejtka K."/>
            <person name="Bily T."/>
            <person name="Gardiner A.T."/>
            <person name="Gardian Z."/>
            <person name="Shivaramu S."/>
            <person name="Koblizek M."/>
            <person name="Engelhardt F."/>
            <person name="Kaftan D."/>
        </authorList>
    </citation>
    <scope>NUCLEOTIDE SEQUENCE [LARGE SCALE GENOMIC DNA]</scope>
    <source>
        <strain evidence="3 4">R-30</strain>
    </source>
</reference>
<dbReference type="Proteomes" id="UP001305521">
    <property type="component" value="Chromosome"/>
</dbReference>
<sequence>MTLAAALLMAPGLALSQAPPAPGQSPSGMQPSPTRPMNPATDPTAPTRIAPAPAMPAVTLNPPVTGALANAPPGAMTGSVMAARPRMSQIISSRIYNDRDQNVGEVDDVLLTANGPMAIVQVGGFLGIGGRLVQMPLSELRWNAERERLMLPGATKEMLEARPAFEYDAAHRRR</sequence>
<gene>
    <name evidence="3" type="ORF">R9Z33_06335</name>
</gene>
<feature type="compositionally biased region" description="Low complexity" evidence="1">
    <location>
        <begin position="39"/>
        <end position="51"/>
    </location>
</feature>
<feature type="compositionally biased region" description="Low complexity" evidence="1">
    <location>
        <begin position="16"/>
        <end position="32"/>
    </location>
</feature>
<feature type="chain" id="PRO_5047274541" evidence="2">
    <location>
        <begin position="17"/>
        <end position="174"/>
    </location>
</feature>
<dbReference type="Gene3D" id="2.30.30.240">
    <property type="entry name" value="PRC-barrel domain"/>
    <property type="match status" value="1"/>
</dbReference>
<evidence type="ECO:0000256" key="1">
    <source>
        <dbReference type="SAM" id="MobiDB-lite"/>
    </source>
</evidence>
<proteinExistence type="predicted"/>
<protein>
    <submittedName>
        <fullName evidence="3">PRC-barrel domain-containing protein</fullName>
    </submittedName>
</protein>
<feature type="signal peptide" evidence="2">
    <location>
        <begin position="1"/>
        <end position="16"/>
    </location>
</feature>
<keyword evidence="4" id="KW-1185">Reference proteome</keyword>
<dbReference type="RefSeq" id="WP_318650462.1">
    <property type="nucleotide sequence ID" value="NZ_CP137852.1"/>
</dbReference>